<proteinExistence type="predicted"/>
<dbReference type="Proteomes" id="UP000244773">
    <property type="component" value="Segment"/>
</dbReference>
<evidence type="ECO:0000313" key="1">
    <source>
        <dbReference type="EMBL" id="AUF82192.1"/>
    </source>
</evidence>
<keyword evidence="2" id="KW-1185">Reference proteome</keyword>
<name>A0A2P0VMR9_9VIRU</name>
<organism evidence="1">
    <name type="scientific">Tetraselmis virus 1</name>
    <dbReference type="NCBI Taxonomy" id="2060617"/>
    <lineage>
        <taxon>Viruses</taxon>
        <taxon>Varidnaviria</taxon>
        <taxon>Bamfordvirae</taxon>
        <taxon>Nucleocytoviricota</taxon>
        <taxon>Megaviricetes</taxon>
        <taxon>Imitervirales</taxon>
        <taxon>Allomimiviridae</taxon>
        <taxon>Oceanusvirus</taxon>
        <taxon>Oceanusvirus kaneohense</taxon>
    </lineage>
</organism>
<dbReference type="EMBL" id="KY322437">
    <property type="protein sequence ID" value="AUF82192.1"/>
    <property type="molecule type" value="Genomic_DNA"/>
</dbReference>
<evidence type="ECO:0000313" key="2">
    <source>
        <dbReference type="Proteomes" id="UP000244773"/>
    </source>
</evidence>
<sequence length="116" mass="13364">MRGGKRDNSGRKMTKNLKFTTALYQQACKKYKEVFHKDFKAEIPKKNPDGLVSEDPVLCYHKVAKRAACSDYYAPSKHCKRCRHEREKENTKLIIKLLPKNSLESTSHTETVSHPA</sequence>
<gene>
    <name evidence="1" type="ORF">TetV_100</name>
</gene>
<protein>
    <submittedName>
        <fullName evidence="1">Uncharacterized protein</fullName>
    </submittedName>
</protein>
<reference evidence="1" key="1">
    <citation type="journal article" date="2018" name="Virology">
        <title>A giant virus infecting green algae encodes key fermentation genes.</title>
        <authorList>
            <person name="Schvarcz C.R."/>
            <person name="Steward G.F."/>
        </authorList>
    </citation>
    <scope>NUCLEOTIDE SEQUENCE [LARGE SCALE GENOMIC DNA]</scope>
</reference>
<accession>A0A2P0VMR9</accession>